<dbReference type="GO" id="GO:0003677">
    <property type="term" value="F:DNA binding"/>
    <property type="evidence" value="ECO:0007669"/>
    <property type="project" value="InterPro"/>
</dbReference>
<dbReference type="AlphaFoldDB" id="A0A7W5DWM8"/>
<proteinExistence type="predicted"/>
<dbReference type="Gene3D" id="3.40.50.450">
    <property type="match status" value="1"/>
</dbReference>
<dbReference type="SUPFAM" id="SSF52309">
    <property type="entry name" value="N-(deoxy)ribosyltransferase-like"/>
    <property type="match status" value="1"/>
</dbReference>
<keyword evidence="2" id="KW-1185">Reference proteome</keyword>
<dbReference type="Proteomes" id="UP000536179">
    <property type="component" value="Unassembled WGS sequence"/>
</dbReference>
<name>A0A7W5DWM8_9BACT</name>
<comment type="caution">
    <text evidence="1">The sequence shown here is derived from an EMBL/GenBank/DDBJ whole genome shotgun (WGS) entry which is preliminary data.</text>
</comment>
<evidence type="ECO:0000313" key="1">
    <source>
        <dbReference type="EMBL" id="MBB3205519.1"/>
    </source>
</evidence>
<reference evidence="1 2" key="1">
    <citation type="submission" date="2020-08" db="EMBL/GenBank/DDBJ databases">
        <title>Genomic Encyclopedia of Type Strains, Phase III (KMG-III): the genomes of soil and plant-associated and newly described type strains.</title>
        <authorList>
            <person name="Whitman W."/>
        </authorList>
    </citation>
    <scope>NUCLEOTIDE SEQUENCE [LARGE SCALE GENOMIC DNA]</scope>
    <source>
        <strain evidence="1 2">CECT 8075</strain>
    </source>
</reference>
<evidence type="ECO:0000313" key="2">
    <source>
        <dbReference type="Proteomes" id="UP000536179"/>
    </source>
</evidence>
<dbReference type="InterPro" id="IPR010982">
    <property type="entry name" value="Lambda_DNA-bd_dom_sf"/>
</dbReference>
<organism evidence="1 2">
    <name type="scientific">Aporhodopirellula rubra</name>
    <dbReference type="NCBI Taxonomy" id="980271"/>
    <lineage>
        <taxon>Bacteria</taxon>
        <taxon>Pseudomonadati</taxon>
        <taxon>Planctomycetota</taxon>
        <taxon>Planctomycetia</taxon>
        <taxon>Pirellulales</taxon>
        <taxon>Pirellulaceae</taxon>
        <taxon>Aporhodopirellula</taxon>
    </lineage>
</organism>
<dbReference type="Gene3D" id="1.10.260.40">
    <property type="entry name" value="lambda repressor-like DNA-binding domains"/>
    <property type="match status" value="1"/>
</dbReference>
<dbReference type="EMBL" id="JACHXU010000003">
    <property type="protein sequence ID" value="MBB3205519.1"/>
    <property type="molecule type" value="Genomic_DNA"/>
</dbReference>
<dbReference type="SUPFAM" id="SSF47413">
    <property type="entry name" value="lambda repressor-like DNA-binding domains"/>
    <property type="match status" value="1"/>
</dbReference>
<gene>
    <name evidence="1" type="ORF">FHS27_001319</name>
</gene>
<protein>
    <submittedName>
        <fullName evidence="1">Transcriptional regulator with XRE-family HTH domain</fullName>
    </submittedName>
</protein>
<dbReference type="RefSeq" id="WP_184303170.1">
    <property type="nucleotide sequence ID" value="NZ_JACHXU010000003.1"/>
</dbReference>
<sequence>MSDDDFDDGGDEDGWSFSMDFDDDIQLGFNKTMSEELPGEPVIRIYAAGPLTNNDETANGECDEVRSILQRVFADYDYLGVQFEIYHPGEVTMPGSNHSAENVYVINYEQCVLADLVVFNVTQPSLGVGCESQIAADATVPRVVLAKIGSKVSRMFEGEFSTTLATIKYENRQDLELQLIQRREEICGAILESAIRRRPMLNDTSHQKIGQTILRQRILHGVTLDELAQRTDCKASWIHELEKNPRLALASSLMSLFRIAAEISCTVQCASPSPPKLVPNDTPMSVSESESLSNLVHYVLASDGRISEQRAFSLWHDFTEDMKEQSLEAVEYREGYDEALTVEDWRQRDGAGGLF</sequence>
<accession>A0A7W5DWM8</accession>